<name>A0ABW6KBP3_9BACI</name>
<evidence type="ECO:0000259" key="2">
    <source>
        <dbReference type="Pfam" id="PF12690"/>
    </source>
</evidence>
<protein>
    <recommendedName>
        <fullName evidence="5">Intracellular proteinase inhibitor BsuPI domain-containing protein</fullName>
    </recommendedName>
</protein>
<sequence length="258" mass="30251">MQRLLAVLLIVLFSFPNMTSGYEEQKKQENFVFYVIPYAGPEKVELELVLKNEGEEPIMFEFLTSQKYDIKVIDSKGEEVYVFSEGKMFTQALEKVKLNSKEQKRWTVSWDYQYKNKRVEEGDYKVKAALTAVRINEEPVKKREALYSEAEMHIPSVNPVFQDVSVKGQNGSYSVKGKARPTQGKMYYTVEDGHQEYISETEIKVNSKYPEWETFDINVKIDKEKLPKNATLILNLYERSEKEEMILHTYPVILQNFY</sequence>
<reference evidence="3 4" key="1">
    <citation type="submission" date="2024-08" db="EMBL/GenBank/DDBJ databases">
        <title>Two novel Cytobacillus novel species.</title>
        <authorList>
            <person name="Liu G."/>
        </authorList>
    </citation>
    <scope>NUCLEOTIDE SEQUENCE [LARGE SCALE GENOMIC DNA]</scope>
    <source>
        <strain evidence="3 4">FJAT-54145</strain>
    </source>
</reference>
<evidence type="ECO:0000313" key="4">
    <source>
        <dbReference type="Proteomes" id="UP001601059"/>
    </source>
</evidence>
<dbReference type="Proteomes" id="UP001601059">
    <property type="component" value="Unassembled WGS sequence"/>
</dbReference>
<evidence type="ECO:0008006" key="5">
    <source>
        <dbReference type="Google" id="ProtNLM"/>
    </source>
</evidence>
<feature type="domain" description="Bacterial spore germination immunoglobulin-like" evidence="1">
    <location>
        <begin position="171"/>
        <end position="242"/>
    </location>
</feature>
<dbReference type="InterPro" id="IPR018911">
    <property type="entry name" value="Gmad2_Ig-like_dom"/>
</dbReference>
<gene>
    <name evidence="3" type="ORF">ACFYKX_06910</name>
</gene>
<evidence type="ECO:0000313" key="3">
    <source>
        <dbReference type="EMBL" id="MFE8700335.1"/>
    </source>
</evidence>
<feature type="domain" description="Intracellular proteinase inhibitor BsuPI" evidence="2">
    <location>
        <begin position="39"/>
        <end position="133"/>
    </location>
</feature>
<dbReference type="Gene3D" id="2.60.40.2360">
    <property type="entry name" value="Intracellular proteinase inhibitor BsuPI"/>
    <property type="match status" value="1"/>
</dbReference>
<dbReference type="InterPro" id="IPR038144">
    <property type="entry name" value="IPI"/>
</dbReference>
<keyword evidence="4" id="KW-1185">Reference proteome</keyword>
<comment type="caution">
    <text evidence="3">The sequence shown here is derived from an EMBL/GenBank/DDBJ whole genome shotgun (WGS) entry which is preliminary data.</text>
</comment>
<dbReference type="Pfam" id="PF12690">
    <property type="entry name" value="BsuPI"/>
    <property type="match status" value="1"/>
</dbReference>
<dbReference type="RefSeq" id="WP_389359409.1">
    <property type="nucleotide sequence ID" value="NZ_JBIACK010000002.1"/>
</dbReference>
<evidence type="ECO:0000259" key="1">
    <source>
        <dbReference type="Pfam" id="PF10648"/>
    </source>
</evidence>
<organism evidence="3 4">
    <name type="scientific">Cytobacillus spartinae</name>
    <dbReference type="NCBI Taxonomy" id="3299023"/>
    <lineage>
        <taxon>Bacteria</taxon>
        <taxon>Bacillati</taxon>
        <taxon>Bacillota</taxon>
        <taxon>Bacilli</taxon>
        <taxon>Bacillales</taxon>
        <taxon>Bacillaceae</taxon>
        <taxon>Cytobacillus</taxon>
    </lineage>
</organism>
<proteinExistence type="predicted"/>
<dbReference type="EMBL" id="JBIACK010000002">
    <property type="protein sequence ID" value="MFE8700335.1"/>
    <property type="molecule type" value="Genomic_DNA"/>
</dbReference>
<dbReference type="InterPro" id="IPR020481">
    <property type="entry name" value="Intracell_prot_inh_BsuPI"/>
</dbReference>
<accession>A0ABW6KBP3</accession>
<dbReference type="Pfam" id="PF10648">
    <property type="entry name" value="Gmad2"/>
    <property type="match status" value="1"/>
</dbReference>